<dbReference type="InterPro" id="IPR005522">
    <property type="entry name" value="IPK"/>
</dbReference>
<keyword evidence="3 4" id="KW-0418">Kinase</keyword>
<dbReference type="EC" id="2.7.-.-" evidence="4"/>
<proteinExistence type="inferred from homology"/>
<dbReference type="PANTHER" id="PTHR12400:SF21">
    <property type="entry name" value="KINASE"/>
    <property type="match status" value="1"/>
</dbReference>
<accession>A0A0K8SEI9</accession>
<dbReference type="GO" id="GO:0046854">
    <property type="term" value="P:phosphatidylinositol phosphate biosynthetic process"/>
    <property type="evidence" value="ECO:0007669"/>
    <property type="project" value="TreeGrafter"/>
</dbReference>
<evidence type="ECO:0000256" key="2">
    <source>
        <dbReference type="ARBA" id="ARBA00022679"/>
    </source>
</evidence>
<name>A0A0K8SEI9_LYGHE</name>
<comment type="similarity">
    <text evidence="1 4">Belongs to the inositol phosphokinase (IPK) family.</text>
</comment>
<sequence length="503" mass="56329">MFLYLPQLTTFECWKSLLKFTRLALGMVYLPGDWGMGDLDKRKLSQDHLVSDIDHEVALLPLNNQVGGHTRLLLLDEGTICKPLNKRELEFYQNIPEEIKPYVPKYKGVMQGTGDVKLDKRYSPSFRDDSSRPAKRKRDDVLRMKVRRNKSTTEELKNGTHHLDNCSKQYFLLLENITSRYAKPCILDLKMGTRQHGDDASAEKRSKQMAKCAASTSGTLGVRLCGMQVYDVTTNSFIKKDKYWGRELDKEGFKGALYKYFHNGESLNRLAIRKVLLRLEKLRQAIEKQSSYRFYSCSLLITYEGLMIETESDSGLSCEDTTRESESEDLTIEVPQTGSSPHRGFVPISEETMDVTSLSLSSRSCSPDWGAGNTSHSSDDSSASSSAEPPSEEEEASSSSMSTFDLITSGTASHQTNGGAPSVGLGDDLNKRRRRGNHLAWTRAPEPPDVDVRMIDFAHTTFRTDSATPPLHHGPDSGFLKGLQSLDLLLNEILHHNDDASLA</sequence>
<dbReference type="EMBL" id="GBRD01014631">
    <property type="protein sequence ID" value="JAG51195.1"/>
    <property type="molecule type" value="Transcribed_RNA"/>
</dbReference>
<dbReference type="AlphaFoldDB" id="A0A0K8SEI9"/>
<dbReference type="GO" id="GO:0005737">
    <property type="term" value="C:cytoplasm"/>
    <property type="evidence" value="ECO:0007669"/>
    <property type="project" value="TreeGrafter"/>
</dbReference>
<dbReference type="InterPro" id="IPR038286">
    <property type="entry name" value="IPK_sf"/>
</dbReference>
<evidence type="ECO:0000256" key="5">
    <source>
        <dbReference type="SAM" id="MobiDB-lite"/>
    </source>
</evidence>
<feature type="region of interest" description="Disordered" evidence="5">
    <location>
        <begin position="313"/>
        <end position="430"/>
    </location>
</feature>
<reference evidence="6" key="1">
    <citation type="submission" date="2014-09" db="EMBL/GenBank/DDBJ databases">
        <authorList>
            <person name="Magalhaes I.L.F."/>
            <person name="Oliveira U."/>
            <person name="Santos F.R."/>
            <person name="Vidigal T.H.D.A."/>
            <person name="Brescovit A.D."/>
            <person name="Santos A.J."/>
        </authorList>
    </citation>
    <scope>NUCLEOTIDE SEQUENCE</scope>
</reference>
<dbReference type="GO" id="GO:0000828">
    <property type="term" value="F:inositol hexakisphosphate kinase activity"/>
    <property type="evidence" value="ECO:0007669"/>
    <property type="project" value="TreeGrafter"/>
</dbReference>
<evidence type="ECO:0000313" key="6">
    <source>
        <dbReference type="EMBL" id="JAG51195.1"/>
    </source>
</evidence>
<dbReference type="Gene3D" id="3.30.470.160">
    <property type="entry name" value="Inositol polyphosphate kinase"/>
    <property type="match status" value="1"/>
</dbReference>
<protein>
    <recommendedName>
        <fullName evidence="4">Kinase</fullName>
        <ecNumber evidence="4">2.7.-.-</ecNumber>
    </recommendedName>
</protein>
<feature type="compositionally biased region" description="Low complexity" evidence="5">
    <location>
        <begin position="380"/>
        <end position="389"/>
    </location>
</feature>
<dbReference type="SUPFAM" id="SSF56104">
    <property type="entry name" value="SAICAR synthase-like"/>
    <property type="match status" value="1"/>
</dbReference>
<dbReference type="GO" id="GO:0032958">
    <property type="term" value="P:inositol phosphate biosynthetic process"/>
    <property type="evidence" value="ECO:0007669"/>
    <property type="project" value="InterPro"/>
</dbReference>
<feature type="compositionally biased region" description="Polar residues" evidence="5">
    <location>
        <begin position="401"/>
        <end position="419"/>
    </location>
</feature>
<dbReference type="Pfam" id="PF03770">
    <property type="entry name" value="IPK"/>
    <property type="match status" value="1"/>
</dbReference>
<keyword evidence="2 4" id="KW-0808">Transferase</keyword>
<feature type="compositionally biased region" description="Low complexity" evidence="5">
    <location>
        <begin position="357"/>
        <end position="366"/>
    </location>
</feature>
<evidence type="ECO:0000256" key="1">
    <source>
        <dbReference type="ARBA" id="ARBA00007374"/>
    </source>
</evidence>
<dbReference type="GO" id="GO:0005634">
    <property type="term" value="C:nucleus"/>
    <property type="evidence" value="ECO:0007669"/>
    <property type="project" value="TreeGrafter"/>
</dbReference>
<organism evidence="6">
    <name type="scientific">Lygus hesperus</name>
    <name type="common">Western plant bug</name>
    <dbReference type="NCBI Taxonomy" id="30085"/>
    <lineage>
        <taxon>Eukaryota</taxon>
        <taxon>Metazoa</taxon>
        <taxon>Ecdysozoa</taxon>
        <taxon>Arthropoda</taxon>
        <taxon>Hexapoda</taxon>
        <taxon>Insecta</taxon>
        <taxon>Pterygota</taxon>
        <taxon>Neoptera</taxon>
        <taxon>Paraneoptera</taxon>
        <taxon>Hemiptera</taxon>
        <taxon>Heteroptera</taxon>
        <taxon>Panheteroptera</taxon>
        <taxon>Cimicomorpha</taxon>
        <taxon>Miridae</taxon>
        <taxon>Mirini</taxon>
        <taxon>Lygus</taxon>
    </lineage>
</organism>
<evidence type="ECO:0000256" key="3">
    <source>
        <dbReference type="ARBA" id="ARBA00022777"/>
    </source>
</evidence>
<feature type="region of interest" description="Disordered" evidence="5">
    <location>
        <begin position="120"/>
        <end position="139"/>
    </location>
</feature>
<evidence type="ECO:0000256" key="4">
    <source>
        <dbReference type="RuleBase" id="RU363090"/>
    </source>
</evidence>
<dbReference type="PANTHER" id="PTHR12400">
    <property type="entry name" value="INOSITOL POLYPHOSPHATE KINASE"/>
    <property type="match status" value="1"/>
</dbReference>